<gene>
    <name evidence="4" type="ORF">ACFPQ5_06915</name>
</gene>
<dbReference type="Gene3D" id="2.160.20.120">
    <property type="match status" value="1"/>
</dbReference>
<name>A0ABW0MJY7_9BURK</name>
<feature type="compositionally biased region" description="Polar residues" evidence="1">
    <location>
        <begin position="273"/>
        <end position="287"/>
    </location>
</feature>
<keyword evidence="5" id="KW-1185">Reference proteome</keyword>
<feature type="chain" id="PRO_5045771136" evidence="2">
    <location>
        <begin position="21"/>
        <end position="287"/>
    </location>
</feature>
<reference evidence="5" key="1">
    <citation type="journal article" date="2019" name="Int. J. Syst. Evol. Microbiol.">
        <title>The Global Catalogue of Microorganisms (GCM) 10K type strain sequencing project: providing services to taxonomists for standard genome sequencing and annotation.</title>
        <authorList>
            <consortium name="The Broad Institute Genomics Platform"/>
            <consortium name="The Broad Institute Genome Sequencing Center for Infectious Disease"/>
            <person name="Wu L."/>
            <person name="Ma J."/>
        </authorList>
    </citation>
    <scope>NUCLEOTIDE SEQUENCE [LARGE SCALE GENOMIC DNA]</scope>
    <source>
        <strain evidence="5">CCUG 43111</strain>
    </source>
</reference>
<comment type="caution">
    <text evidence="4">The sequence shown here is derived from an EMBL/GenBank/DDBJ whole genome shotgun (WGS) entry which is preliminary data.</text>
</comment>
<dbReference type="PANTHER" id="PTHR39200:SF1">
    <property type="entry name" value="AUTO-TRANSPORTER ADHESIN HEAD GIN DOMAIN-CONTAINING PROTEIN-RELATED"/>
    <property type="match status" value="1"/>
</dbReference>
<dbReference type="PROSITE" id="PS51257">
    <property type="entry name" value="PROKAR_LIPOPROTEIN"/>
    <property type="match status" value="1"/>
</dbReference>
<feature type="signal peptide" evidence="2">
    <location>
        <begin position="1"/>
        <end position="20"/>
    </location>
</feature>
<evidence type="ECO:0000313" key="4">
    <source>
        <dbReference type="EMBL" id="MFC5477910.1"/>
    </source>
</evidence>
<dbReference type="EMBL" id="JBHSMR010000011">
    <property type="protein sequence ID" value="MFC5477910.1"/>
    <property type="molecule type" value="Genomic_DNA"/>
</dbReference>
<evidence type="ECO:0000313" key="5">
    <source>
        <dbReference type="Proteomes" id="UP001596101"/>
    </source>
</evidence>
<keyword evidence="2" id="KW-0732">Signal</keyword>
<organism evidence="4 5">
    <name type="scientific">Massilia suwonensis</name>
    <dbReference type="NCBI Taxonomy" id="648895"/>
    <lineage>
        <taxon>Bacteria</taxon>
        <taxon>Pseudomonadati</taxon>
        <taxon>Pseudomonadota</taxon>
        <taxon>Betaproteobacteria</taxon>
        <taxon>Burkholderiales</taxon>
        <taxon>Oxalobacteraceae</taxon>
        <taxon>Telluria group</taxon>
        <taxon>Massilia</taxon>
    </lineage>
</organism>
<protein>
    <submittedName>
        <fullName evidence="4">Head GIN domain-containing protein</fullName>
    </submittedName>
</protein>
<proteinExistence type="predicted"/>
<dbReference type="InterPro" id="IPR021255">
    <property type="entry name" value="DUF2807"/>
</dbReference>
<feature type="domain" description="Putative auto-transporter adhesin head GIN" evidence="3">
    <location>
        <begin position="57"/>
        <end position="191"/>
    </location>
</feature>
<evidence type="ECO:0000259" key="3">
    <source>
        <dbReference type="Pfam" id="PF10988"/>
    </source>
</evidence>
<dbReference type="Pfam" id="PF10988">
    <property type="entry name" value="DUF2807"/>
    <property type="match status" value="1"/>
</dbReference>
<feature type="region of interest" description="Disordered" evidence="1">
    <location>
        <begin position="262"/>
        <end position="287"/>
    </location>
</feature>
<evidence type="ECO:0000256" key="1">
    <source>
        <dbReference type="SAM" id="MobiDB-lite"/>
    </source>
</evidence>
<sequence>MRTLIALACAATLSGCIVIATPSDNGRDYQVHTPFSGQTVDGNGVAARDTRAVAALTGLNVGGSMIVDVRVGGAPSLVVEGDSNLLSYVKTETRGSTLHIETERRLRSTTPLKVTYTVPRLTDLNSGGSGHVTVRDLKGEPLAVRLGGSGVARLSGDVAELDARVSGSGKIEAGDLRARSADVTVSGSGGVVIGQVRGDNARIQISGSGTVQTSGAVRSLNVRVSGSGSADLANLTSEQGDLTSSGSGGISATVRQSVFASTSGSGPIRVYGQPTQRNTSGRNVQML</sequence>
<dbReference type="Proteomes" id="UP001596101">
    <property type="component" value="Unassembled WGS sequence"/>
</dbReference>
<dbReference type="PANTHER" id="PTHR39200">
    <property type="entry name" value="HYPOTHETICAL EXPORTED PROTEIN"/>
    <property type="match status" value="1"/>
</dbReference>
<evidence type="ECO:0000256" key="2">
    <source>
        <dbReference type="SAM" id="SignalP"/>
    </source>
</evidence>
<accession>A0ABW0MJY7</accession>
<dbReference type="RefSeq" id="WP_379752680.1">
    <property type="nucleotide sequence ID" value="NZ_JBHSMR010000011.1"/>
</dbReference>